<accession>A0A6C0F531</accession>
<evidence type="ECO:0000313" key="1">
    <source>
        <dbReference type="EMBL" id="QHT35689.1"/>
    </source>
</evidence>
<protein>
    <submittedName>
        <fullName evidence="1">Uncharacterized protein</fullName>
    </submittedName>
</protein>
<sequence length="302" mass="35779">MIDVLSYTKANPREYTYLGIGTKNRTNDLAKFTPELDQILPCFLNDVKKTIRVIHFDPEFSNDYNFLEMYFKAKGFMNDGNVWISSDFRIEVIICPRLFDFENEFAKALIKQTIEQDAQLVVQLYNGRELSDIFRKLYGQFDGRDKEYIQQNVLFDITYGVDCHCMPNMTEYAPILDKNGKFYNYLLFNEVEILQSIGLHPKMNKLIEIHVMKKLSTILNEDHVNYRRATRGEELMFLNKPYGTNPEDIMNSLLTSVREILDILNKLGSLTEEKKALFETYSRNYREMDMYKWYVDMTKLYK</sequence>
<dbReference type="EMBL" id="MN739025">
    <property type="protein sequence ID" value="QHT35689.1"/>
    <property type="molecule type" value="Genomic_DNA"/>
</dbReference>
<reference evidence="1" key="1">
    <citation type="journal article" date="2020" name="Nature">
        <title>Giant virus diversity and host interactions through global metagenomics.</title>
        <authorList>
            <person name="Schulz F."/>
            <person name="Roux S."/>
            <person name="Paez-Espino D."/>
            <person name="Jungbluth S."/>
            <person name="Walsh D.A."/>
            <person name="Denef V.J."/>
            <person name="McMahon K.D."/>
            <person name="Konstantinidis K.T."/>
            <person name="Eloe-Fadrosh E.A."/>
            <person name="Kyrpides N.C."/>
            <person name="Woyke T."/>
        </authorList>
    </citation>
    <scope>NUCLEOTIDE SEQUENCE</scope>
    <source>
        <strain evidence="1">GVMAG-M-3300009181-41</strain>
    </source>
</reference>
<name>A0A6C0F531_9ZZZZ</name>
<organism evidence="1">
    <name type="scientific">viral metagenome</name>
    <dbReference type="NCBI Taxonomy" id="1070528"/>
    <lineage>
        <taxon>unclassified sequences</taxon>
        <taxon>metagenomes</taxon>
        <taxon>organismal metagenomes</taxon>
    </lineage>
</organism>
<dbReference type="AlphaFoldDB" id="A0A6C0F531"/>
<proteinExistence type="predicted"/>